<dbReference type="InterPro" id="IPR010541">
    <property type="entry name" value="Prp3_C"/>
</dbReference>
<keyword evidence="2" id="KW-0507">mRNA processing</keyword>
<dbReference type="EMBL" id="LN890568">
    <property type="protein sequence ID" value="CUS23751.1"/>
    <property type="molecule type" value="Genomic_DNA"/>
</dbReference>
<keyword evidence="3" id="KW-0508">mRNA splicing</keyword>
<evidence type="ECO:0000256" key="1">
    <source>
        <dbReference type="ARBA" id="ARBA00004123"/>
    </source>
</evidence>
<dbReference type="CDD" id="cd24162">
    <property type="entry name" value="Prp3_C"/>
    <property type="match status" value="1"/>
</dbReference>
<dbReference type="GO" id="GO:0046540">
    <property type="term" value="C:U4/U6 x U5 tri-snRNP complex"/>
    <property type="evidence" value="ECO:0007669"/>
    <property type="project" value="InterPro"/>
</dbReference>
<evidence type="ECO:0000259" key="6">
    <source>
        <dbReference type="Pfam" id="PF06544"/>
    </source>
</evidence>
<evidence type="ECO:0000313" key="8">
    <source>
        <dbReference type="EMBL" id="CUS23751.1"/>
    </source>
</evidence>
<organism evidence="8 9">
    <name type="scientific">Lachancea quebecensis</name>
    <dbReference type="NCBI Taxonomy" id="1654605"/>
    <lineage>
        <taxon>Eukaryota</taxon>
        <taxon>Fungi</taxon>
        <taxon>Dikarya</taxon>
        <taxon>Ascomycota</taxon>
        <taxon>Saccharomycotina</taxon>
        <taxon>Saccharomycetes</taxon>
        <taxon>Saccharomycetales</taxon>
        <taxon>Saccharomycetaceae</taxon>
        <taxon>Lachancea</taxon>
    </lineage>
</organism>
<keyword evidence="4" id="KW-0539">Nucleus</keyword>
<dbReference type="OrthoDB" id="10264544at2759"/>
<feature type="domain" description="Small nuclear ribonucleoprotein Prp3 C-terminal" evidence="6">
    <location>
        <begin position="299"/>
        <end position="416"/>
    </location>
</feature>
<protein>
    <submittedName>
        <fullName evidence="8">LAQU0S11e03466g1_1</fullName>
    </submittedName>
</protein>
<evidence type="ECO:0000256" key="4">
    <source>
        <dbReference type="ARBA" id="ARBA00023242"/>
    </source>
</evidence>
<feature type="region of interest" description="Disordered" evidence="5">
    <location>
        <begin position="1"/>
        <end position="25"/>
    </location>
</feature>
<comment type="subcellular location">
    <subcellularLocation>
        <location evidence="1">Nucleus</location>
    </subcellularLocation>
</comment>
<dbReference type="GO" id="GO:0000398">
    <property type="term" value="P:mRNA splicing, via spliceosome"/>
    <property type="evidence" value="ECO:0007669"/>
    <property type="project" value="InterPro"/>
</dbReference>
<evidence type="ECO:0000313" key="9">
    <source>
        <dbReference type="Proteomes" id="UP000236544"/>
    </source>
</evidence>
<sequence>MRTAREQEESNSRDGNSMRPGAGLNVDIHPALLSENLNLVKHRDNPYLSHEPPNASTSKVSKRYSKGLKFRTPGALAKELDEKRAWLAKERELQKERDDIKKAKVRLGELPDEFIGEQNYLLTDVPQIEWWDMVYVDNPQDWKTKTKYSKSYGTMDEDSDDEQDSESESPSIRYVQHPVPVPAPDYAPSKPKIYLVKREQKKIRRNRRKLLQEEHEQKVKLGLEPKPAPKVKLSNMMSVYQNNENITDPTSWEQTVKAQAEERHQKHVETNIRRHYEAKERKKEKAQEVLPTQTNLHCRVFRFSSLRNPKIRFKLAKNSRQLGLRGVCLRVGDGAGIIVVIGSEKNCRFYSKLVLQRIDWTQSYVDKDSKQHVDCSGDKAELLWEGVLKDTRFRGWFMKECRDESELRSVLIQFDADWLLRV</sequence>
<name>A0A0P1KUI8_9SACH</name>
<evidence type="ECO:0000256" key="3">
    <source>
        <dbReference type="ARBA" id="ARBA00023187"/>
    </source>
</evidence>
<dbReference type="InterPro" id="IPR027104">
    <property type="entry name" value="Prp3"/>
</dbReference>
<gene>
    <name evidence="8" type="ORF">LAQU0_S11e03466g</name>
</gene>
<feature type="compositionally biased region" description="Acidic residues" evidence="5">
    <location>
        <begin position="155"/>
        <end position="167"/>
    </location>
</feature>
<feature type="compositionally biased region" description="Basic and acidic residues" evidence="5">
    <location>
        <begin position="1"/>
        <end position="12"/>
    </location>
</feature>
<feature type="domain" description="Pre-mRNA-splicing factor 3" evidence="7">
    <location>
        <begin position="45"/>
        <end position="276"/>
    </location>
</feature>
<evidence type="ECO:0000259" key="7">
    <source>
        <dbReference type="Pfam" id="PF08572"/>
    </source>
</evidence>
<dbReference type="PANTHER" id="PTHR14212">
    <property type="entry name" value="U4/U6-ASSOCIATED RNA SPLICING FACTOR-RELATED"/>
    <property type="match status" value="1"/>
</dbReference>
<proteinExistence type="predicted"/>
<accession>A0A0P1KUI8</accession>
<dbReference type="AlphaFoldDB" id="A0A0P1KUI8"/>
<dbReference type="Pfam" id="PF06544">
    <property type="entry name" value="Prp3_C"/>
    <property type="match status" value="1"/>
</dbReference>
<reference evidence="9" key="1">
    <citation type="submission" date="2015-10" db="EMBL/GenBank/DDBJ databases">
        <authorList>
            <person name="Devillers H."/>
        </authorList>
    </citation>
    <scope>NUCLEOTIDE SEQUENCE [LARGE SCALE GENOMIC DNA]</scope>
</reference>
<feature type="region of interest" description="Disordered" evidence="5">
    <location>
        <begin position="145"/>
        <end position="188"/>
    </location>
</feature>
<keyword evidence="9" id="KW-1185">Reference proteome</keyword>
<evidence type="ECO:0000256" key="5">
    <source>
        <dbReference type="SAM" id="MobiDB-lite"/>
    </source>
</evidence>
<dbReference type="Pfam" id="PF08572">
    <property type="entry name" value="PRP3"/>
    <property type="match status" value="1"/>
</dbReference>
<feature type="region of interest" description="Disordered" evidence="5">
    <location>
        <begin position="44"/>
        <end position="63"/>
    </location>
</feature>
<evidence type="ECO:0000256" key="2">
    <source>
        <dbReference type="ARBA" id="ARBA00022664"/>
    </source>
</evidence>
<dbReference type="InterPro" id="IPR013881">
    <property type="entry name" value="Pre-mRNA_splic_Prp3_dom"/>
</dbReference>
<dbReference type="Proteomes" id="UP000236544">
    <property type="component" value="Unassembled WGS sequence"/>
</dbReference>
<dbReference type="PANTHER" id="PTHR14212:SF0">
    <property type="entry name" value="U4_U6 SMALL NUCLEAR RIBONUCLEOPROTEIN PRP3"/>
    <property type="match status" value="1"/>
</dbReference>